<feature type="transmembrane region" description="Helical" evidence="5">
    <location>
        <begin position="275"/>
        <end position="293"/>
    </location>
</feature>
<keyword evidence="3 5" id="KW-1133">Transmembrane helix</keyword>
<dbReference type="PROSITE" id="PS50262">
    <property type="entry name" value="G_PROTEIN_RECEP_F1_2"/>
    <property type="match status" value="1"/>
</dbReference>
<evidence type="ECO:0000256" key="4">
    <source>
        <dbReference type="ARBA" id="ARBA00023136"/>
    </source>
</evidence>
<gene>
    <name evidence="8" type="ORF">EDS130_LOCUS44771</name>
    <name evidence="7" type="ORF">XAT740_LOCUS38229</name>
</gene>
<feature type="transmembrane region" description="Helical" evidence="5">
    <location>
        <begin position="200"/>
        <end position="219"/>
    </location>
</feature>
<accession>A0A815VKW3</accession>
<dbReference type="OrthoDB" id="10013354at2759"/>
<evidence type="ECO:0000256" key="2">
    <source>
        <dbReference type="ARBA" id="ARBA00022692"/>
    </source>
</evidence>
<dbReference type="GO" id="GO:0016020">
    <property type="term" value="C:membrane"/>
    <property type="evidence" value="ECO:0007669"/>
    <property type="project" value="UniProtKB-SubCell"/>
</dbReference>
<reference evidence="8" key="1">
    <citation type="submission" date="2021-02" db="EMBL/GenBank/DDBJ databases">
        <authorList>
            <person name="Nowell W R."/>
        </authorList>
    </citation>
    <scope>NUCLEOTIDE SEQUENCE</scope>
</reference>
<keyword evidence="2 5" id="KW-0812">Transmembrane</keyword>
<feature type="transmembrane region" description="Helical" evidence="5">
    <location>
        <begin position="240"/>
        <end position="263"/>
    </location>
</feature>
<dbReference type="Gene3D" id="1.20.1070.10">
    <property type="entry name" value="Rhodopsin 7-helix transmembrane proteins"/>
    <property type="match status" value="1"/>
</dbReference>
<dbReference type="GO" id="GO:0004930">
    <property type="term" value="F:G protein-coupled receptor activity"/>
    <property type="evidence" value="ECO:0007669"/>
    <property type="project" value="InterPro"/>
</dbReference>
<dbReference type="InterPro" id="IPR000276">
    <property type="entry name" value="GPCR_Rhodpsn"/>
</dbReference>
<protein>
    <recommendedName>
        <fullName evidence="6">G-protein coupled receptors family 1 profile domain-containing protein</fullName>
    </recommendedName>
</protein>
<feature type="transmembrane region" description="Helical" evidence="5">
    <location>
        <begin position="24"/>
        <end position="47"/>
    </location>
</feature>
<dbReference type="Proteomes" id="UP000663852">
    <property type="component" value="Unassembled WGS sequence"/>
</dbReference>
<proteinExistence type="predicted"/>
<feature type="transmembrane region" description="Helical" evidence="5">
    <location>
        <begin position="59"/>
        <end position="77"/>
    </location>
</feature>
<evidence type="ECO:0000256" key="1">
    <source>
        <dbReference type="ARBA" id="ARBA00004370"/>
    </source>
</evidence>
<name>A0A815VKW3_ADIRI</name>
<evidence type="ECO:0000256" key="3">
    <source>
        <dbReference type="ARBA" id="ARBA00022989"/>
    </source>
</evidence>
<dbReference type="AlphaFoldDB" id="A0A815VKW3"/>
<evidence type="ECO:0000313" key="8">
    <source>
        <dbReference type="EMBL" id="CAF1533613.1"/>
    </source>
</evidence>
<organism evidence="8 10">
    <name type="scientific">Adineta ricciae</name>
    <name type="common">Rotifer</name>
    <dbReference type="NCBI Taxonomy" id="249248"/>
    <lineage>
        <taxon>Eukaryota</taxon>
        <taxon>Metazoa</taxon>
        <taxon>Spiralia</taxon>
        <taxon>Gnathifera</taxon>
        <taxon>Rotifera</taxon>
        <taxon>Eurotatoria</taxon>
        <taxon>Bdelloidea</taxon>
        <taxon>Adinetida</taxon>
        <taxon>Adinetidae</taxon>
        <taxon>Adineta</taxon>
    </lineage>
</organism>
<keyword evidence="9" id="KW-1185">Reference proteome</keyword>
<comment type="subcellular location">
    <subcellularLocation>
        <location evidence="1">Membrane</location>
    </subcellularLocation>
</comment>
<feature type="transmembrane region" description="Helical" evidence="5">
    <location>
        <begin position="97"/>
        <end position="118"/>
    </location>
</feature>
<feature type="transmembrane region" description="Helical" evidence="5">
    <location>
        <begin position="138"/>
        <end position="162"/>
    </location>
</feature>
<dbReference type="InterPro" id="IPR017452">
    <property type="entry name" value="GPCR_Rhodpsn_7TM"/>
</dbReference>
<dbReference type="EMBL" id="CAJNOJ010000918">
    <property type="protein sequence ID" value="CAF1533613.1"/>
    <property type="molecule type" value="Genomic_DNA"/>
</dbReference>
<evidence type="ECO:0000313" key="7">
    <source>
        <dbReference type="EMBL" id="CAF1475463.1"/>
    </source>
</evidence>
<evidence type="ECO:0000313" key="9">
    <source>
        <dbReference type="Proteomes" id="UP000663828"/>
    </source>
</evidence>
<dbReference type="SUPFAM" id="SSF81321">
    <property type="entry name" value="Family A G protein-coupled receptor-like"/>
    <property type="match status" value="1"/>
</dbReference>
<dbReference type="Proteomes" id="UP000663828">
    <property type="component" value="Unassembled WGS sequence"/>
</dbReference>
<evidence type="ECO:0000259" key="6">
    <source>
        <dbReference type="PROSITE" id="PS50262"/>
    </source>
</evidence>
<feature type="domain" description="G-protein coupled receptors family 1 profile" evidence="6">
    <location>
        <begin position="37"/>
        <end position="292"/>
    </location>
</feature>
<keyword evidence="4 5" id="KW-0472">Membrane</keyword>
<dbReference type="Pfam" id="PF00001">
    <property type="entry name" value="7tm_1"/>
    <property type="match status" value="1"/>
</dbReference>
<dbReference type="EMBL" id="CAJNOR010004103">
    <property type="protein sequence ID" value="CAF1475463.1"/>
    <property type="molecule type" value="Genomic_DNA"/>
</dbReference>
<comment type="caution">
    <text evidence="8">The sequence shown here is derived from an EMBL/GenBank/DDBJ whole genome shotgun (WGS) entry which is preliminary data.</text>
</comment>
<evidence type="ECO:0000256" key="5">
    <source>
        <dbReference type="SAM" id="Phobius"/>
    </source>
</evidence>
<evidence type="ECO:0000313" key="10">
    <source>
        <dbReference type="Proteomes" id="UP000663852"/>
    </source>
</evidence>
<dbReference type="CDD" id="cd00637">
    <property type="entry name" value="7tm_classA_rhodopsin-like"/>
    <property type="match status" value="1"/>
</dbReference>
<sequence>MANLNTTDMEVFVDQKFILHQVKFWLILVLQIPAILISLLIFVFLFTHRPVLRSPQNQILCILLTINLIQLAFDLPLPLHFYYHGYVSSASPRFCMFWTFFEFTLYATSEFLVATMSIQRHILIFSSHVLRIRWKHIVFYDLPILFCLVYPITFYACIIFFYPCDGRIPYDYTNNLCGFTDCYLMYDRFWGTYDWLVNNGSPMCIDSLANFFLIMRVVQQKHRRQQNVSWRQQRHMIRQLFCVSTLYIIGWGPCLVVGVYQIFVDPNFLSAVQSGYLLDLIYGICLFLPWMYLGVLPDFKKWILVLCRCGQRPNTVGTTVQRNRIETAL</sequence>